<keyword evidence="1" id="KW-0472">Membrane</keyword>
<keyword evidence="1" id="KW-0812">Transmembrane</keyword>
<proteinExistence type="predicted"/>
<feature type="transmembrane region" description="Helical" evidence="1">
    <location>
        <begin position="32"/>
        <end position="51"/>
    </location>
</feature>
<reference evidence="3" key="1">
    <citation type="submission" date="2013-10" db="EMBL/GenBank/DDBJ databases">
        <title>Genome sequencing of Onchocerca volvulus.</title>
        <authorList>
            <person name="Cotton J."/>
            <person name="Tsai J."/>
            <person name="Stanley E."/>
            <person name="Tracey A."/>
            <person name="Holroyd N."/>
            <person name="Lustigman S."/>
            <person name="Berriman M."/>
        </authorList>
    </citation>
    <scope>NUCLEOTIDE SEQUENCE</scope>
</reference>
<dbReference type="AlphaFoldDB" id="A0A8R1XQ88"/>
<organism evidence="2 3">
    <name type="scientific">Onchocerca volvulus</name>
    <dbReference type="NCBI Taxonomy" id="6282"/>
    <lineage>
        <taxon>Eukaryota</taxon>
        <taxon>Metazoa</taxon>
        <taxon>Ecdysozoa</taxon>
        <taxon>Nematoda</taxon>
        <taxon>Chromadorea</taxon>
        <taxon>Rhabditida</taxon>
        <taxon>Spirurina</taxon>
        <taxon>Spiruromorpha</taxon>
        <taxon>Filarioidea</taxon>
        <taxon>Onchocercidae</taxon>
        <taxon>Onchocerca</taxon>
    </lineage>
</organism>
<keyword evidence="3" id="KW-1185">Reference proteome</keyword>
<evidence type="ECO:0000313" key="2">
    <source>
        <dbReference type="EnsemblMetazoa" id="OVOC2300.1"/>
    </source>
</evidence>
<keyword evidence="1" id="KW-1133">Transmembrane helix</keyword>
<evidence type="ECO:0000313" key="3">
    <source>
        <dbReference type="Proteomes" id="UP000024404"/>
    </source>
</evidence>
<dbReference type="EnsemblMetazoa" id="OVOC2300.1">
    <property type="protein sequence ID" value="OVOC2300.1"/>
    <property type="gene ID" value="WBGene00239109"/>
</dbReference>
<reference evidence="2" key="2">
    <citation type="submission" date="2022-06" db="UniProtKB">
        <authorList>
            <consortium name="EnsemblMetazoa"/>
        </authorList>
    </citation>
    <scope>IDENTIFICATION</scope>
</reference>
<name>A0A8R1XQ88_ONCVO</name>
<sequence>MLKDVTKLFMLVTELFARNAESTLHSGFPERVYFVAIAGNGAPFDFLIFFIK</sequence>
<dbReference type="Proteomes" id="UP000024404">
    <property type="component" value="Unassembled WGS sequence"/>
</dbReference>
<evidence type="ECO:0000256" key="1">
    <source>
        <dbReference type="SAM" id="Phobius"/>
    </source>
</evidence>
<protein>
    <submittedName>
        <fullName evidence="2">Uncharacterized protein</fullName>
    </submittedName>
</protein>
<dbReference type="EMBL" id="CMVM020000073">
    <property type="status" value="NOT_ANNOTATED_CDS"/>
    <property type="molecule type" value="Genomic_DNA"/>
</dbReference>
<accession>A0A8R1XQ88</accession>